<protein>
    <submittedName>
        <fullName evidence="1">Uncharacterized protein</fullName>
    </submittedName>
</protein>
<dbReference type="EMBL" id="MU971376">
    <property type="protein sequence ID" value="KAK9236984.1"/>
    <property type="molecule type" value="Genomic_DNA"/>
</dbReference>
<keyword evidence="2" id="KW-1185">Reference proteome</keyword>
<organism evidence="1 2">
    <name type="scientific">Lipomyces kononenkoae</name>
    <name type="common">Yeast</name>
    <dbReference type="NCBI Taxonomy" id="34357"/>
    <lineage>
        <taxon>Eukaryota</taxon>
        <taxon>Fungi</taxon>
        <taxon>Dikarya</taxon>
        <taxon>Ascomycota</taxon>
        <taxon>Saccharomycotina</taxon>
        <taxon>Lipomycetes</taxon>
        <taxon>Lipomycetales</taxon>
        <taxon>Lipomycetaceae</taxon>
        <taxon>Lipomyces</taxon>
    </lineage>
</organism>
<comment type="caution">
    <text evidence="1">The sequence shown here is derived from an EMBL/GenBank/DDBJ whole genome shotgun (WGS) entry which is preliminary data.</text>
</comment>
<sequence length="101" mass="11829">MTEHPQTRPRFAEGINYDEALPALDKLLNEHSENPWSLTPDATGIQKKFRFKTFRSTWAFMNSVAEQCVAERHHPEWTNVRIIAFAPPQKTHADFRRYTTT</sequence>
<evidence type="ECO:0000313" key="2">
    <source>
        <dbReference type="Proteomes" id="UP001433508"/>
    </source>
</evidence>
<accession>A0ACC3T0P5</accession>
<gene>
    <name evidence="1" type="ORF">V1525DRAFT_344860</name>
</gene>
<dbReference type="Proteomes" id="UP001433508">
    <property type="component" value="Unassembled WGS sequence"/>
</dbReference>
<proteinExistence type="predicted"/>
<reference evidence="2" key="1">
    <citation type="journal article" date="2024" name="Front. Bioeng. Biotechnol.">
        <title>Genome-scale model development and genomic sequencing of the oleaginous clade Lipomyces.</title>
        <authorList>
            <person name="Czajka J.J."/>
            <person name="Han Y."/>
            <person name="Kim J."/>
            <person name="Mondo S.J."/>
            <person name="Hofstad B.A."/>
            <person name="Robles A."/>
            <person name="Haridas S."/>
            <person name="Riley R."/>
            <person name="LaButti K."/>
            <person name="Pangilinan J."/>
            <person name="Andreopoulos W."/>
            <person name="Lipzen A."/>
            <person name="Yan J."/>
            <person name="Wang M."/>
            <person name="Ng V."/>
            <person name="Grigoriev I.V."/>
            <person name="Spatafora J.W."/>
            <person name="Magnuson J.K."/>
            <person name="Baker S.E."/>
            <person name="Pomraning K.R."/>
        </authorList>
    </citation>
    <scope>NUCLEOTIDE SEQUENCE [LARGE SCALE GENOMIC DNA]</scope>
    <source>
        <strain evidence="2">CBS 7786</strain>
    </source>
</reference>
<name>A0ACC3T0P5_LIPKO</name>
<evidence type="ECO:0000313" key="1">
    <source>
        <dbReference type="EMBL" id="KAK9236984.1"/>
    </source>
</evidence>